<sequence length="48" mass="5293">MPNCPENWNHIADALNSMHGEQKDVGTAPLVFKRESNGEITIADAEQI</sequence>
<reference evidence="1" key="1">
    <citation type="submission" date="2021-02" db="EMBL/GenBank/DDBJ databases">
        <authorList>
            <person name="Nowell W R."/>
        </authorList>
    </citation>
    <scope>NUCLEOTIDE SEQUENCE</scope>
</reference>
<evidence type="ECO:0000313" key="1">
    <source>
        <dbReference type="EMBL" id="CAF4604816.1"/>
    </source>
</evidence>
<dbReference type="EMBL" id="CAJOBG010073727">
    <property type="protein sequence ID" value="CAF4604816.1"/>
    <property type="molecule type" value="Genomic_DNA"/>
</dbReference>
<comment type="caution">
    <text evidence="1">The sequence shown here is derived from an EMBL/GenBank/DDBJ whole genome shotgun (WGS) entry which is preliminary data.</text>
</comment>
<protein>
    <submittedName>
        <fullName evidence="1">Uncharacterized protein</fullName>
    </submittedName>
</protein>
<accession>A0A821CDX8</accession>
<evidence type="ECO:0000313" key="2">
    <source>
        <dbReference type="Proteomes" id="UP000663866"/>
    </source>
</evidence>
<organism evidence="1 2">
    <name type="scientific">Rotaria magnacalcarata</name>
    <dbReference type="NCBI Taxonomy" id="392030"/>
    <lineage>
        <taxon>Eukaryota</taxon>
        <taxon>Metazoa</taxon>
        <taxon>Spiralia</taxon>
        <taxon>Gnathifera</taxon>
        <taxon>Rotifera</taxon>
        <taxon>Eurotatoria</taxon>
        <taxon>Bdelloidea</taxon>
        <taxon>Philodinida</taxon>
        <taxon>Philodinidae</taxon>
        <taxon>Rotaria</taxon>
    </lineage>
</organism>
<dbReference type="Proteomes" id="UP000663866">
    <property type="component" value="Unassembled WGS sequence"/>
</dbReference>
<keyword evidence="2" id="KW-1185">Reference proteome</keyword>
<feature type="non-terminal residue" evidence="1">
    <location>
        <position position="1"/>
    </location>
</feature>
<feature type="non-terminal residue" evidence="1">
    <location>
        <position position="48"/>
    </location>
</feature>
<dbReference type="AlphaFoldDB" id="A0A821CDX8"/>
<name>A0A821CDX8_9BILA</name>
<proteinExistence type="predicted"/>
<gene>
    <name evidence="1" type="ORF">OVN521_LOCUS45314</name>
</gene>